<evidence type="ECO:0000256" key="1">
    <source>
        <dbReference type="SAM" id="MobiDB-lite"/>
    </source>
</evidence>
<gene>
    <name evidence="2" type="ORF">DFH08DRAFT_822252</name>
</gene>
<dbReference type="AlphaFoldDB" id="A0AAD6Z9L4"/>
<name>A0AAD6Z9L4_9AGAR</name>
<reference evidence="2" key="1">
    <citation type="submission" date="2023-03" db="EMBL/GenBank/DDBJ databases">
        <title>Massive genome expansion in bonnet fungi (Mycena s.s.) driven by repeated elements and novel gene families across ecological guilds.</title>
        <authorList>
            <consortium name="Lawrence Berkeley National Laboratory"/>
            <person name="Harder C.B."/>
            <person name="Miyauchi S."/>
            <person name="Viragh M."/>
            <person name="Kuo A."/>
            <person name="Thoen E."/>
            <person name="Andreopoulos B."/>
            <person name="Lu D."/>
            <person name="Skrede I."/>
            <person name="Drula E."/>
            <person name="Henrissat B."/>
            <person name="Morin E."/>
            <person name="Kohler A."/>
            <person name="Barry K."/>
            <person name="LaButti K."/>
            <person name="Morin E."/>
            <person name="Salamov A."/>
            <person name="Lipzen A."/>
            <person name="Mereny Z."/>
            <person name="Hegedus B."/>
            <person name="Baldrian P."/>
            <person name="Stursova M."/>
            <person name="Weitz H."/>
            <person name="Taylor A."/>
            <person name="Grigoriev I.V."/>
            <person name="Nagy L.G."/>
            <person name="Martin F."/>
            <person name="Kauserud H."/>
        </authorList>
    </citation>
    <scope>NUCLEOTIDE SEQUENCE</scope>
    <source>
        <strain evidence="2">CBHHK002</strain>
    </source>
</reference>
<dbReference type="EMBL" id="JARIHO010000072">
    <property type="protein sequence ID" value="KAJ7312519.1"/>
    <property type="molecule type" value="Genomic_DNA"/>
</dbReference>
<sequence length="376" mass="41760">MSRGTNLLQRQAQWEHQCRLTGLAAQSASLLVHHTKSACDFTFSDEILNDLAPERAAWYQMSAPGWKYAAEDLSVASKNYTLSQCARDAAEKEMRLKTLVLLYRIVSTHTELTCEVFLARFAGETSEDCEANMELFLRIAMVQGITPQSKLHRDWTWNLFDSTQLTEPIPGFNNTYHFYEAYDQELASNPQFQRLGFFLVPRPSDLLILTLNDGTTLYCGVSGSHMRNRFMQEVFLKENISLPPAYQNLDFIRSLSSAFEDDHLGLLSELKKFFNYAGPSSTQEAGPSLPDSLIPIEKGDTPAPMGEDFMDLEAVKSSGSGSGSDSSSEESDVDMPEAKPQGNVDSSSDNEESESGEGAEEGEAKDDESEEGSDNE</sequence>
<dbReference type="Proteomes" id="UP001218218">
    <property type="component" value="Unassembled WGS sequence"/>
</dbReference>
<evidence type="ECO:0000313" key="3">
    <source>
        <dbReference type="Proteomes" id="UP001218218"/>
    </source>
</evidence>
<comment type="caution">
    <text evidence="2">The sequence shown here is derived from an EMBL/GenBank/DDBJ whole genome shotgun (WGS) entry which is preliminary data.</text>
</comment>
<organism evidence="2 3">
    <name type="scientific">Mycena albidolilacea</name>
    <dbReference type="NCBI Taxonomy" id="1033008"/>
    <lineage>
        <taxon>Eukaryota</taxon>
        <taxon>Fungi</taxon>
        <taxon>Dikarya</taxon>
        <taxon>Basidiomycota</taxon>
        <taxon>Agaricomycotina</taxon>
        <taxon>Agaricomycetes</taxon>
        <taxon>Agaricomycetidae</taxon>
        <taxon>Agaricales</taxon>
        <taxon>Marasmiineae</taxon>
        <taxon>Mycenaceae</taxon>
        <taxon>Mycena</taxon>
    </lineage>
</organism>
<feature type="region of interest" description="Disordered" evidence="1">
    <location>
        <begin position="279"/>
        <end position="376"/>
    </location>
</feature>
<accession>A0AAD6Z9L4</accession>
<keyword evidence="3" id="KW-1185">Reference proteome</keyword>
<feature type="compositionally biased region" description="Low complexity" evidence="1">
    <location>
        <begin position="317"/>
        <end position="326"/>
    </location>
</feature>
<evidence type="ECO:0000313" key="2">
    <source>
        <dbReference type="EMBL" id="KAJ7312519.1"/>
    </source>
</evidence>
<proteinExistence type="predicted"/>
<feature type="compositionally biased region" description="Acidic residues" evidence="1">
    <location>
        <begin position="348"/>
        <end position="376"/>
    </location>
</feature>
<protein>
    <submittedName>
        <fullName evidence="2">Uncharacterized protein</fullName>
    </submittedName>
</protein>